<evidence type="ECO:0000256" key="5">
    <source>
        <dbReference type="ARBA" id="ARBA00023277"/>
    </source>
</evidence>
<dbReference type="InterPro" id="IPR009939">
    <property type="entry name" value="Chitosanase_fungal"/>
</dbReference>
<keyword evidence="3 8" id="KW-0732">Signal</keyword>
<gene>
    <name evidence="9" type="ORF">ACFFQA_30300</name>
</gene>
<dbReference type="Pfam" id="PF07335">
    <property type="entry name" value="Glyco_hydro_75"/>
    <property type="match status" value="1"/>
</dbReference>
<comment type="caution">
    <text evidence="9">The sequence shown here is derived from an EMBL/GenBank/DDBJ whole genome shotgun (WGS) entry which is preliminary data.</text>
</comment>
<evidence type="ECO:0000313" key="10">
    <source>
        <dbReference type="Proteomes" id="UP001589693"/>
    </source>
</evidence>
<dbReference type="EMBL" id="JBHLZU010000026">
    <property type="protein sequence ID" value="MFB9908246.1"/>
    <property type="molecule type" value="Genomic_DNA"/>
</dbReference>
<dbReference type="PANTHER" id="PTHR42061">
    <property type="entry name" value="ENDO-CHITOSANASE"/>
    <property type="match status" value="1"/>
</dbReference>
<evidence type="ECO:0000256" key="2">
    <source>
        <dbReference type="ARBA" id="ARBA00022525"/>
    </source>
</evidence>
<keyword evidence="2" id="KW-0964">Secreted</keyword>
<organism evidence="9 10">
    <name type="scientific">Allokutzneria oryzae</name>
    <dbReference type="NCBI Taxonomy" id="1378989"/>
    <lineage>
        <taxon>Bacteria</taxon>
        <taxon>Bacillati</taxon>
        <taxon>Actinomycetota</taxon>
        <taxon>Actinomycetes</taxon>
        <taxon>Pseudonocardiales</taxon>
        <taxon>Pseudonocardiaceae</taxon>
        <taxon>Allokutzneria</taxon>
    </lineage>
</organism>
<evidence type="ECO:0000256" key="8">
    <source>
        <dbReference type="SAM" id="SignalP"/>
    </source>
</evidence>
<keyword evidence="10" id="KW-1185">Reference proteome</keyword>
<dbReference type="PROSITE" id="PS51257">
    <property type="entry name" value="PROKAR_LIPOPROTEIN"/>
    <property type="match status" value="1"/>
</dbReference>
<evidence type="ECO:0000313" key="9">
    <source>
        <dbReference type="EMBL" id="MFB9908246.1"/>
    </source>
</evidence>
<sequence length="220" mass="22158">MRRTFAKIAAAALALTVSCTVATPASADQAGAAAAPTAAQLKAAVAKCTSQLSSGKYAHDAGGPAKVPVCKTKGAVHWRADLDIDCDGKYRKECKDDPYRQGETAFGGALDPVALPFVVVPGISSRWSYAKSGIGGGTVAAVIYKDKVAYAVVGDVGPTAIIGEGSYALAKALGINPHPNKGGTDGPVDYVLFPGVTAKKINDQASARSLGAAAAAKLVG</sequence>
<keyword evidence="6" id="KW-0326">Glycosidase</keyword>
<evidence type="ECO:0000256" key="1">
    <source>
        <dbReference type="ARBA" id="ARBA00004613"/>
    </source>
</evidence>
<proteinExistence type="predicted"/>
<comment type="subcellular location">
    <subcellularLocation>
        <location evidence="1">Secreted</location>
    </subcellularLocation>
</comment>
<evidence type="ECO:0000256" key="7">
    <source>
        <dbReference type="ARBA" id="ARBA00023326"/>
    </source>
</evidence>
<dbReference type="GO" id="GO:0016787">
    <property type="term" value="F:hydrolase activity"/>
    <property type="evidence" value="ECO:0007669"/>
    <property type="project" value="UniProtKB-KW"/>
</dbReference>
<dbReference type="Proteomes" id="UP001589693">
    <property type="component" value="Unassembled WGS sequence"/>
</dbReference>
<reference evidence="9 10" key="1">
    <citation type="submission" date="2024-09" db="EMBL/GenBank/DDBJ databases">
        <authorList>
            <person name="Sun Q."/>
            <person name="Mori K."/>
        </authorList>
    </citation>
    <scope>NUCLEOTIDE SEQUENCE [LARGE SCALE GENOMIC DNA]</scope>
    <source>
        <strain evidence="9 10">TBRC 7907</strain>
    </source>
</reference>
<dbReference type="RefSeq" id="WP_377859759.1">
    <property type="nucleotide sequence ID" value="NZ_JBHLZU010000026.1"/>
</dbReference>
<feature type="chain" id="PRO_5046515752" evidence="8">
    <location>
        <begin position="28"/>
        <end position="220"/>
    </location>
</feature>
<evidence type="ECO:0000256" key="3">
    <source>
        <dbReference type="ARBA" id="ARBA00022729"/>
    </source>
</evidence>
<keyword evidence="5" id="KW-0119">Carbohydrate metabolism</keyword>
<dbReference type="PANTHER" id="PTHR42061:SF6">
    <property type="entry name" value="ENDO-CHITOSANASE"/>
    <property type="match status" value="1"/>
</dbReference>
<protein>
    <submittedName>
        <fullName evidence="9">Glycoside hydrolase family 75 protein</fullName>
    </submittedName>
</protein>
<feature type="signal peptide" evidence="8">
    <location>
        <begin position="1"/>
        <end position="27"/>
    </location>
</feature>
<evidence type="ECO:0000256" key="6">
    <source>
        <dbReference type="ARBA" id="ARBA00023295"/>
    </source>
</evidence>
<keyword evidence="7" id="KW-0624">Polysaccharide degradation</keyword>
<accession>A0ABV6A551</accession>
<evidence type="ECO:0000256" key="4">
    <source>
        <dbReference type="ARBA" id="ARBA00022801"/>
    </source>
</evidence>
<keyword evidence="4 9" id="KW-0378">Hydrolase</keyword>
<name>A0ABV6A551_9PSEU</name>